<organism evidence="1 2">
    <name type="scientific">Xanthomonas oryzae pv. oryzicola (strain BLS256)</name>
    <dbReference type="NCBI Taxonomy" id="383407"/>
    <lineage>
        <taxon>Bacteria</taxon>
        <taxon>Pseudomonadati</taxon>
        <taxon>Pseudomonadota</taxon>
        <taxon>Gammaproteobacteria</taxon>
        <taxon>Lysobacterales</taxon>
        <taxon>Lysobacteraceae</taxon>
        <taxon>Xanthomonas</taxon>
    </lineage>
</organism>
<proteinExistence type="predicted"/>
<dbReference type="KEGG" id="xor:XOC_3594"/>
<sequence>MALASARTLACELASLANRLAARAALARPSQLPRADLFPVSPSGDG</sequence>
<evidence type="ECO:0000313" key="1">
    <source>
        <dbReference type="EMBL" id="AEQ97686.1"/>
    </source>
</evidence>
<dbReference type="Proteomes" id="UP000008851">
    <property type="component" value="Chromosome"/>
</dbReference>
<gene>
    <name evidence="1" type="ORF">XOC_3594</name>
</gene>
<evidence type="ECO:0000313" key="2">
    <source>
        <dbReference type="Proteomes" id="UP000008851"/>
    </source>
</evidence>
<protein>
    <submittedName>
        <fullName evidence="1">Uncharacterized protein</fullName>
    </submittedName>
</protein>
<name>G7TEX9_XANOB</name>
<dbReference type="EMBL" id="CP003057">
    <property type="protein sequence ID" value="AEQ97686.1"/>
    <property type="molecule type" value="Genomic_DNA"/>
</dbReference>
<reference evidence="1 2" key="1">
    <citation type="journal article" date="2011" name="J. Bacteriol.">
        <title>Two new complete genome sequences offer insight into host and tissue specificity of plant pathogenic Xanthomonas spp.</title>
        <authorList>
            <person name="Bogdanove A.J."/>
            <person name="Koebnik R."/>
            <person name="Lu H."/>
            <person name="Furutani A."/>
            <person name="Angiuoli S.V."/>
            <person name="Patil P.B."/>
            <person name="Van Sluys M.A."/>
            <person name="Ryan R.P."/>
            <person name="Meyer D.F."/>
            <person name="Han S.W."/>
            <person name="Aparna G."/>
            <person name="Rajaram M."/>
            <person name="Delcher A.L."/>
            <person name="Phillippy A.M."/>
            <person name="Puiu D."/>
            <person name="Schatz M.C."/>
            <person name="Shumway M."/>
            <person name="Sommer D.D."/>
            <person name="Trapnell C."/>
            <person name="Benahmed F."/>
            <person name="Dimitrov G."/>
            <person name="Madupu R."/>
            <person name="Radune D."/>
            <person name="Sullivan S."/>
            <person name="Jha G."/>
            <person name="Ishihara H."/>
            <person name="Lee S.W."/>
            <person name="Pandey A."/>
            <person name="Sharma V."/>
            <person name="Sriariyanun M."/>
            <person name="Szurek B."/>
            <person name="Vera-Cruz C.M."/>
            <person name="Dorman K.S."/>
            <person name="Ronald P.C."/>
            <person name="Verdier V."/>
            <person name="Dow J.M."/>
            <person name="Sonti R.V."/>
            <person name="Tsuge S."/>
            <person name="Brendel V.P."/>
            <person name="Rabinowicz P.D."/>
            <person name="Leach J.E."/>
            <person name="White F.F."/>
            <person name="Salzberg S.L."/>
        </authorList>
    </citation>
    <scope>NUCLEOTIDE SEQUENCE [LARGE SCALE GENOMIC DNA]</scope>
    <source>
        <strain evidence="1 2">BLS256</strain>
    </source>
</reference>
<accession>G7TEX9</accession>
<dbReference type="AlphaFoldDB" id="G7TEX9"/>
<dbReference type="HOGENOM" id="CLU_3190689_0_0_6"/>